<evidence type="ECO:0000313" key="2">
    <source>
        <dbReference type="EMBL" id="ABI15588.1"/>
    </source>
</evidence>
<evidence type="ECO:0008006" key="3">
    <source>
        <dbReference type="Google" id="ProtNLM"/>
    </source>
</evidence>
<reference evidence="2" key="1">
    <citation type="journal article" date="2007" name="BMC Genomics">
        <title>A genomic survey of the fish parasite Spironucleus salmonicida indicates genomic plasticity among diplomonads and significant lateral gene transfer in eukaryote genome evolution.</title>
        <authorList>
            <person name="Andersson J.O."/>
            <person name="Sjogren A.M."/>
            <person name="Horner D.S."/>
            <person name="Murphy C.A."/>
            <person name="Dyal P.L."/>
            <person name="Svard S.G."/>
            <person name="Logsdon J.M.Jr."/>
            <person name="Ragan M.A."/>
            <person name="Hirt R.P."/>
            <person name="Roger A.J."/>
        </authorList>
    </citation>
    <scope>NUCLEOTIDE SEQUENCE</scope>
    <source>
        <strain evidence="2">ATCC 50380</strain>
    </source>
</reference>
<dbReference type="PANTHER" id="PTHR21847">
    <property type="entry name" value="EF-HAND CALCIUM-BINDING DOMAIN-CONTAINING PROTEIN 10"/>
    <property type="match status" value="1"/>
</dbReference>
<keyword evidence="1" id="KW-1133">Transmembrane helix</keyword>
<dbReference type="CDD" id="cd22961">
    <property type="entry name" value="DD_TEX55-like"/>
    <property type="match status" value="1"/>
</dbReference>
<dbReference type="SUPFAM" id="SSF47391">
    <property type="entry name" value="Dimerization-anchoring domain of cAMP-dependent PK regulatory subunit"/>
    <property type="match status" value="1"/>
</dbReference>
<accession>A1Y003</accession>
<dbReference type="InterPro" id="IPR039879">
    <property type="entry name" value="EFC10"/>
</dbReference>
<name>A1Y003_SPIBA</name>
<dbReference type="EMBL" id="DQ812519">
    <property type="protein sequence ID" value="ABI15588.1"/>
    <property type="molecule type" value="Genomic_DNA"/>
</dbReference>
<keyword evidence="1" id="KW-0812">Transmembrane</keyword>
<organism evidence="2">
    <name type="scientific">Spironucleus barkhanus</name>
    <dbReference type="NCBI Taxonomy" id="103874"/>
    <lineage>
        <taxon>Eukaryota</taxon>
        <taxon>Metamonada</taxon>
        <taxon>Diplomonadida</taxon>
        <taxon>Hexamitidae</taxon>
        <taxon>Hexamitinae</taxon>
        <taxon>Spironucleus</taxon>
    </lineage>
</organism>
<proteinExistence type="predicted"/>
<keyword evidence="1" id="KW-0472">Membrane</keyword>
<protein>
    <recommendedName>
        <fullName evidence="3">EF-hand domain-containing protein</fullName>
    </recommendedName>
</protein>
<sequence length="259" mass="30935">MQNTRQLLCLKQNQKRILQKSILILSQYQLMKFSNIIVQKMHGFRTAVRFITSRNILNSIHLDYLVLVNIQDMIFLQLLLLYIPGLIYFKRLRNFKLVYYQQILRKSQQTREENRQKEVNFEHNFIFYYILIIIKIIHSAKMSIQQAADYLKKYSVQSLYDYIMSQIVFYRPEDPRTFISDLLNQISEGTLKFFEIDEIKLVFKKFEVLERGHLSSDQATKALQDLGFDSQFEGNVDLNQFLAEFDSQSTKKLNLWLGK</sequence>
<feature type="transmembrane region" description="Helical" evidence="1">
    <location>
        <begin position="64"/>
        <end position="89"/>
    </location>
</feature>
<dbReference type="AlphaFoldDB" id="A1Y003"/>
<dbReference type="Gene3D" id="1.20.890.10">
    <property type="entry name" value="cAMP-dependent protein kinase regulatory subunit, dimerization-anchoring domain"/>
    <property type="match status" value="1"/>
</dbReference>
<dbReference type="PANTHER" id="PTHR21847:SF1">
    <property type="entry name" value="EF-HAND CALCIUM-BINDING DOMAIN-CONTAINING PROTEIN 10"/>
    <property type="match status" value="1"/>
</dbReference>
<evidence type="ECO:0000256" key="1">
    <source>
        <dbReference type="SAM" id="Phobius"/>
    </source>
</evidence>